<keyword evidence="3" id="KW-1185">Reference proteome</keyword>
<dbReference type="Proteomes" id="UP000620104">
    <property type="component" value="Unassembled WGS sequence"/>
</dbReference>
<organism evidence="2 3">
    <name type="scientific">Naganishia liquefaciens</name>
    <dbReference type="NCBI Taxonomy" id="104408"/>
    <lineage>
        <taxon>Eukaryota</taxon>
        <taxon>Fungi</taxon>
        <taxon>Dikarya</taxon>
        <taxon>Basidiomycota</taxon>
        <taxon>Agaricomycotina</taxon>
        <taxon>Tremellomycetes</taxon>
        <taxon>Filobasidiales</taxon>
        <taxon>Filobasidiaceae</taxon>
        <taxon>Naganishia</taxon>
    </lineage>
</organism>
<reference evidence="2" key="1">
    <citation type="submission" date="2020-07" db="EMBL/GenBank/DDBJ databases">
        <title>Draft Genome Sequence of a Deep-Sea Yeast, Naganishia (Cryptococcus) liquefaciens strain N6.</title>
        <authorList>
            <person name="Han Y.W."/>
            <person name="Kajitani R."/>
            <person name="Morimoto H."/>
            <person name="Parhat M."/>
            <person name="Tsubouchi H."/>
            <person name="Bakenova O."/>
            <person name="Ogata M."/>
            <person name="Argunhan B."/>
            <person name="Aoki R."/>
            <person name="Kajiwara S."/>
            <person name="Itoh T."/>
            <person name="Iwasaki H."/>
        </authorList>
    </citation>
    <scope>NUCLEOTIDE SEQUENCE</scope>
    <source>
        <strain evidence="2">N6</strain>
    </source>
</reference>
<feature type="transmembrane region" description="Helical" evidence="1">
    <location>
        <begin position="54"/>
        <end position="74"/>
    </location>
</feature>
<protein>
    <submittedName>
        <fullName evidence="2">Uncharacterized protein</fullName>
    </submittedName>
</protein>
<evidence type="ECO:0000313" key="2">
    <source>
        <dbReference type="EMBL" id="GHJ87819.1"/>
    </source>
</evidence>
<dbReference type="AlphaFoldDB" id="A0A8H3YFN4"/>
<comment type="caution">
    <text evidence="2">The sequence shown here is derived from an EMBL/GenBank/DDBJ whole genome shotgun (WGS) entry which is preliminary data.</text>
</comment>
<dbReference type="OrthoDB" id="2594165at2759"/>
<proteinExistence type="predicted"/>
<keyword evidence="1" id="KW-0472">Membrane</keyword>
<name>A0A8H3YFN4_9TREE</name>
<accession>A0A8H3YFN4</accession>
<keyword evidence="1" id="KW-0812">Transmembrane</keyword>
<dbReference type="EMBL" id="BLZA01000023">
    <property type="protein sequence ID" value="GHJ87819.1"/>
    <property type="molecule type" value="Genomic_DNA"/>
</dbReference>
<feature type="transmembrane region" description="Helical" evidence="1">
    <location>
        <begin position="120"/>
        <end position="144"/>
    </location>
</feature>
<keyword evidence="1" id="KW-1133">Transmembrane helix</keyword>
<gene>
    <name evidence="2" type="ORF">NliqN6_4221</name>
</gene>
<evidence type="ECO:0000256" key="1">
    <source>
        <dbReference type="SAM" id="Phobius"/>
    </source>
</evidence>
<sequence length="222" mass="25167">MNVAADAKVSYKEFEAHATARGYQNDVDYNPTCGYVQLTNVPKHLGSVIWSTGWQLFIIIAALLIIFADLALAIPGNTNLPWNVVKFFWLDGMTYDQEIADRDPRLDPREGRNSAKPMPFFLGALGFFKVFVTFGYLSQSFYGIDTGMDEWGESHGPNTQLFCLWAGFILAGSALLGLITGCFLFLAKSPREVSDERDYRWRRNPYRGQAPYPFNNTSARWY</sequence>
<evidence type="ECO:0000313" key="3">
    <source>
        <dbReference type="Proteomes" id="UP000620104"/>
    </source>
</evidence>
<feature type="transmembrane region" description="Helical" evidence="1">
    <location>
        <begin position="164"/>
        <end position="187"/>
    </location>
</feature>